<keyword evidence="3" id="KW-1185">Reference proteome</keyword>
<evidence type="ECO:0000259" key="1">
    <source>
        <dbReference type="PROSITE" id="PS50172"/>
    </source>
</evidence>
<proteinExistence type="predicted"/>
<name>A0AAV7G8S3_DENCH</name>
<dbReference type="PANTHER" id="PTHR47576">
    <property type="entry name" value="BRCT DOMAIN DNA REPAIR PROTEIN-RELATED"/>
    <property type="match status" value="1"/>
</dbReference>
<dbReference type="PROSITE" id="PS50172">
    <property type="entry name" value="BRCT"/>
    <property type="match status" value="2"/>
</dbReference>
<dbReference type="SUPFAM" id="SSF52113">
    <property type="entry name" value="BRCT domain"/>
    <property type="match status" value="2"/>
</dbReference>
<dbReference type="EMBL" id="JAGFBR010000017">
    <property type="protein sequence ID" value="KAH0452119.1"/>
    <property type="molecule type" value="Genomic_DNA"/>
</dbReference>
<protein>
    <recommendedName>
        <fullName evidence="1">BRCT domain-containing protein</fullName>
    </recommendedName>
</protein>
<sequence>MPGRILPVSHPDIDIVGPCCTGDFSFMDGGIVEVIGNKGCSRLFLSTVNSVTSIRSMKSSEFLSSSSSTISGSVGPAKMGPFSGLVICVTGLSKEARRQVMAAVERLGGHCAGRKFEHALKHGRRSGLFVVTLGWFVDSVRKNVRLNESQYIVKNFGENGFPPVESDGFFGLPGTEKSCLPLTHVGVDKSSNGISSTGQLLQQPLWKECSSGPLFSNDFIFIDPDVSVELRKKVVDAASREGAKFLDHWFIGSRASHIVCESPSIQKYIGHADSLVTPPWIIKTVKEKCLQRLVHLSSDLVRHVAMILENNQINQVGQDTNEGLCKILLHSRNSYANGKIKDSLEERQKCTELAKLSVRNRRSRCMQMPLHPITPTSLLESVCWSVSEPTSSACIFTESPEIDDANSVFYDARGDGRDSEVSIESCSRVLRESERNEVIFKNHFLTILFPIDRFGELGPSSRTFFSDSGFTCLQILDHIFNFYQATISADEIEVAIHTDSRHADRLRSLYASKEALEQGFVQFRRIDFIGSRRYFEALKRISGPNNSNCYELLLRA</sequence>
<evidence type="ECO:0000313" key="2">
    <source>
        <dbReference type="EMBL" id="KAH0452119.1"/>
    </source>
</evidence>
<organism evidence="2 3">
    <name type="scientific">Dendrobium chrysotoxum</name>
    <name type="common">Orchid</name>
    <dbReference type="NCBI Taxonomy" id="161865"/>
    <lineage>
        <taxon>Eukaryota</taxon>
        <taxon>Viridiplantae</taxon>
        <taxon>Streptophyta</taxon>
        <taxon>Embryophyta</taxon>
        <taxon>Tracheophyta</taxon>
        <taxon>Spermatophyta</taxon>
        <taxon>Magnoliopsida</taxon>
        <taxon>Liliopsida</taxon>
        <taxon>Asparagales</taxon>
        <taxon>Orchidaceae</taxon>
        <taxon>Epidendroideae</taxon>
        <taxon>Malaxideae</taxon>
        <taxon>Dendrobiinae</taxon>
        <taxon>Dendrobium</taxon>
    </lineage>
</organism>
<dbReference type="InterPro" id="IPR001357">
    <property type="entry name" value="BRCT_dom"/>
</dbReference>
<dbReference type="PANTHER" id="PTHR47576:SF2">
    <property type="entry name" value="BRCT DOMAIN DNA REPAIR PROTEIN-RELATED"/>
    <property type="match status" value="1"/>
</dbReference>
<feature type="domain" description="BRCT" evidence="1">
    <location>
        <begin position="210"/>
        <end position="288"/>
    </location>
</feature>
<dbReference type="InterPro" id="IPR046522">
    <property type="entry name" value="DUF6699"/>
</dbReference>
<evidence type="ECO:0000313" key="3">
    <source>
        <dbReference type="Proteomes" id="UP000775213"/>
    </source>
</evidence>
<accession>A0AAV7G8S3</accession>
<dbReference type="InterPro" id="IPR059215">
    <property type="entry name" value="BRCT2_TopBP1-like"/>
</dbReference>
<dbReference type="Pfam" id="PF20415">
    <property type="entry name" value="DUF6699"/>
    <property type="match status" value="1"/>
</dbReference>
<gene>
    <name evidence="2" type="ORF">IEQ34_019418</name>
</gene>
<dbReference type="Proteomes" id="UP000775213">
    <property type="component" value="Unassembled WGS sequence"/>
</dbReference>
<dbReference type="Gene3D" id="3.40.50.10190">
    <property type="entry name" value="BRCT domain"/>
    <property type="match status" value="1"/>
</dbReference>
<dbReference type="AlphaFoldDB" id="A0AAV7G8S3"/>
<dbReference type="InterPro" id="IPR036420">
    <property type="entry name" value="BRCT_dom_sf"/>
</dbReference>
<comment type="caution">
    <text evidence="2">The sequence shown here is derived from an EMBL/GenBank/DDBJ whole genome shotgun (WGS) entry which is preliminary data.</text>
</comment>
<dbReference type="CDD" id="cd17731">
    <property type="entry name" value="BRCT_TopBP1_rpt2_like"/>
    <property type="match status" value="1"/>
</dbReference>
<feature type="domain" description="BRCT" evidence="1">
    <location>
        <begin position="77"/>
        <end position="153"/>
    </location>
</feature>
<dbReference type="SMART" id="SM00292">
    <property type="entry name" value="BRCT"/>
    <property type="match status" value="2"/>
</dbReference>
<reference evidence="2 3" key="1">
    <citation type="journal article" date="2021" name="Hortic Res">
        <title>Chromosome-scale assembly of the Dendrobium chrysotoxum genome enhances the understanding of orchid evolution.</title>
        <authorList>
            <person name="Zhang Y."/>
            <person name="Zhang G.Q."/>
            <person name="Zhang D."/>
            <person name="Liu X.D."/>
            <person name="Xu X.Y."/>
            <person name="Sun W.H."/>
            <person name="Yu X."/>
            <person name="Zhu X."/>
            <person name="Wang Z.W."/>
            <person name="Zhao X."/>
            <person name="Zhong W.Y."/>
            <person name="Chen H."/>
            <person name="Yin W.L."/>
            <person name="Huang T."/>
            <person name="Niu S.C."/>
            <person name="Liu Z.J."/>
        </authorList>
    </citation>
    <scope>NUCLEOTIDE SEQUENCE [LARGE SCALE GENOMIC DNA]</scope>
    <source>
        <strain evidence="2">Lindl</strain>
    </source>
</reference>